<dbReference type="InterPro" id="IPR017665">
    <property type="entry name" value="Guanylate_kinase"/>
</dbReference>
<dbReference type="SUPFAM" id="SSF52540">
    <property type="entry name" value="P-loop containing nucleoside triphosphate hydrolases"/>
    <property type="match status" value="1"/>
</dbReference>
<comment type="similarity">
    <text evidence="2 11">Belongs to the guanylate kinase family.</text>
</comment>
<keyword evidence="15" id="KW-1185">Reference proteome</keyword>
<dbReference type="HAMAP" id="MF_00328">
    <property type="entry name" value="Guanylate_kinase"/>
    <property type="match status" value="1"/>
</dbReference>
<feature type="binding site" evidence="11">
    <location>
        <begin position="15"/>
        <end position="22"/>
    </location>
    <ligand>
        <name>ATP</name>
        <dbReference type="ChEBI" id="CHEBI:30616"/>
    </ligand>
</feature>
<dbReference type="PROSITE" id="PS00856">
    <property type="entry name" value="GUANYLATE_KINASE_1"/>
    <property type="match status" value="1"/>
</dbReference>
<evidence type="ECO:0000256" key="8">
    <source>
        <dbReference type="ARBA" id="ARBA00022840"/>
    </source>
</evidence>
<keyword evidence="11" id="KW-0963">Cytoplasm</keyword>
<evidence type="ECO:0000313" key="14">
    <source>
        <dbReference type="EMBL" id="MFC6869298.1"/>
    </source>
</evidence>
<dbReference type="EC" id="2.7.4.8" evidence="3 11"/>
<evidence type="ECO:0000259" key="13">
    <source>
        <dbReference type="PROSITE" id="PS50052"/>
    </source>
</evidence>
<organism evidence="14 15">
    <name type="scientific">Haloechinothrix salitolerans</name>
    <dbReference type="NCBI Taxonomy" id="926830"/>
    <lineage>
        <taxon>Bacteria</taxon>
        <taxon>Bacillati</taxon>
        <taxon>Actinomycetota</taxon>
        <taxon>Actinomycetes</taxon>
        <taxon>Pseudonocardiales</taxon>
        <taxon>Pseudonocardiaceae</taxon>
        <taxon>Haloechinothrix</taxon>
    </lineage>
</organism>
<dbReference type="PROSITE" id="PS50052">
    <property type="entry name" value="GUANYLATE_KINASE_2"/>
    <property type="match status" value="1"/>
</dbReference>
<evidence type="ECO:0000256" key="5">
    <source>
        <dbReference type="ARBA" id="ARBA00022679"/>
    </source>
</evidence>
<evidence type="ECO:0000256" key="10">
    <source>
        <dbReference type="ARBA" id="ARBA00048594"/>
    </source>
</evidence>
<protein>
    <recommendedName>
        <fullName evidence="4 11">Guanylate kinase</fullName>
        <ecNumber evidence="3 11">2.7.4.8</ecNumber>
    </recommendedName>
    <alternativeName>
        <fullName evidence="9 11">GMP kinase</fullName>
    </alternativeName>
</protein>
<evidence type="ECO:0000256" key="3">
    <source>
        <dbReference type="ARBA" id="ARBA00012961"/>
    </source>
</evidence>
<dbReference type="RefSeq" id="WP_345389954.1">
    <property type="nucleotide sequence ID" value="NZ_BAABLA010000003.1"/>
</dbReference>
<comment type="caution">
    <text evidence="14">The sequence shown here is derived from an EMBL/GenBank/DDBJ whole genome shotgun (WGS) entry which is preliminary data.</text>
</comment>
<dbReference type="InterPro" id="IPR008145">
    <property type="entry name" value="GK/Ca_channel_bsu"/>
</dbReference>
<dbReference type="InterPro" id="IPR027417">
    <property type="entry name" value="P-loop_NTPase"/>
</dbReference>
<keyword evidence="5 11" id="KW-0808">Transferase</keyword>
<evidence type="ECO:0000256" key="4">
    <source>
        <dbReference type="ARBA" id="ARBA00016296"/>
    </source>
</evidence>
<feature type="compositionally biased region" description="Low complexity" evidence="12">
    <location>
        <begin position="198"/>
        <end position="213"/>
    </location>
</feature>
<evidence type="ECO:0000256" key="1">
    <source>
        <dbReference type="ARBA" id="ARBA00003531"/>
    </source>
</evidence>
<dbReference type="Gene3D" id="3.30.63.10">
    <property type="entry name" value="Guanylate Kinase phosphate binding domain"/>
    <property type="match status" value="1"/>
</dbReference>
<keyword evidence="6 11" id="KW-0547">Nucleotide-binding</keyword>
<dbReference type="CDD" id="cd00071">
    <property type="entry name" value="GMPK"/>
    <property type="match status" value="1"/>
</dbReference>
<dbReference type="GO" id="GO:0004385">
    <property type="term" value="F:GMP kinase activity"/>
    <property type="evidence" value="ECO:0007669"/>
    <property type="project" value="UniProtKB-EC"/>
</dbReference>
<dbReference type="Proteomes" id="UP001596337">
    <property type="component" value="Unassembled WGS sequence"/>
</dbReference>
<dbReference type="NCBIfam" id="TIGR03263">
    <property type="entry name" value="guanyl_kin"/>
    <property type="match status" value="1"/>
</dbReference>
<comment type="catalytic activity">
    <reaction evidence="10 11">
        <text>GMP + ATP = GDP + ADP</text>
        <dbReference type="Rhea" id="RHEA:20780"/>
        <dbReference type="ChEBI" id="CHEBI:30616"/>
        <dbReference type="ChEBI" id="CHEBI:58115"/>
        <dbReference type="ChEBI" id="CHEBI:58189"/>
        <dbReference type="ChEBI" id="CHEBI:456216"/>
        <dbReference type="EC" id="2.7.4.8"/>
    </reaction>
</comment>
<feature type="domain" description="Guanylate kinase-like" evidence="13">
    <location>
        <begin position="8"/>
        <end position="188"/>
    </location>
</feature>
<comment type="subcellular location">
    <subcellularLocation>
        <location evidence="11">Cytoplasm</location>
    </subcellularLocation>
</comment>
<dbReference type="PANTHER" id="PTHR23117">
    <property type="entry name" value="GUANYLATE KINASE-RELATED"/>
    <property type="match status" value="1"/>
</dbReference>
<dbReference type="Pfam" id="PF00625">
    <property type="entry name" value="Guanylate_kin"/>
    <property type="match status" value="1"/>
</dbReference>
<sequence>MTDSRQRGRLVVLAGPAGVGKSTVVNELRKAYPELWFSVSATTRQRRPGEVDGKDYHFVDAAEFDRMISEGELLEWADIHGGLHRSGTPRAPIERRLAEGLPALVEVDLQGARSLRNAMPEAILVFLAPPSWDEMVDRLVGRGTETSTDVERRLETARQELAAQEEFDEVIVNADLRRTVKRLLTLLHGDDRGDDSARAASTTPTTSAQERCE</sequence>
<evidence type="ECO:0000256" key="11">
    <source>
        <dbReference type="HAMAP-Rule" id="MF_00328"/>
    </source>
</evidence>
<name>A0ABW2C470_9PSEU</name>
<dbReference type="PANTHER" id="PTHR23117:SF13">
    <property type="entry name" value="GUANYLATE KINASE"/>
    <property type="match status" value="1"/>
</dbReference>
<feature type="region of interest" description="Disordered" evidence="12">
    <location>
        <begin position="190"/>
        <end position="213"/>
    </location>
</feature>
<dbReference type="SMART" id="SM00072">
    <property type="entry name" value="GuKc"/>
    <property type="match status" value="1"/>
</dbReference>
<dbReference type="EMBL" id="JBHSXX010000001">
    <property type="protein sequence ID" value="MFC6869298.1"/>
    <property type="molecule type" value="Genomic_DNA"/>
</dbReference>
<evidence type="ECO:0000256" key="2">
    <source>
        <dbReference type="ARBA" id="ARBA00005790"/>
    </source>
</evidence>
<keyword evidence="7 11" id="KW-0418">Kinase</keyword>
<reference evidence="15" key="1">
    <citation type="journal article" date="2019" name="Int. J. Syst. Evol. Microbiol.">
        <title>The Global Catalogue of Microorganisms (GCM) 10K type strain sequencing project: providing services to taxonomists for standard genome sequencing and annotation.</title>
        <authorList>
            <consortium name="The Broad Institute Genomics Platform"/>
            <consortium name="The Broad Institute Genome Sequencing Center for Infectious Disease"/>
            <person name="Wu L."/>
            <person name="Ma J."/>
        </authorList>
    </citation>
    <scope>NUCLEOTIDE SEQUENCE [LARGE SCALE GENOMIC DNA]</scope>
    <source>
        <strain evidence="15">KCTC 32255</strain>
    </source>
</reference>
<evidence type="ECO:0000313" key="15">
    <source>
        <dbReference type="Proteomes" id="UP001596337"/>
    </source>
</evidence>
<gene>
    <name evidence="11 14" type="primary">gmk</name>
    <name evidence="14" type="ORF">ACFQGD_19325</name>
</gene>
<dbReference type="InterPro" id="IPR020590">
    <property type="entry name" value="Guanylate_kinase_CS"/>
</dbReference>
<accession>A0ABW2C470</accession>
<comment type="function">
    <text evidence="1 11">Essential for recycling GMP and indirectly, cGMP.</text>
</comment>
<dbReference type="Gene3D" id="3.40.50.300">
    <property type="entry name" value="P-loop containing nucleotide triphosphate hydrolases"/>
    <property type="match status" value="1"/>
</dbReference>
<evidence type="ECO:0000256" key="9">
    <source>
        <dbReference type="ARBA" id="ARBA00030128"/>
    </source>
</evidence>
<keyword evidence="8 11" id="KW-0067">ATP-binding</keyword>
<evidence type="ECO:0000256" key="12">
    <source>
        <dbReference type="SAM" id="MobiDB-lite"/>
    </source>
</evidence>
<proteinExistence type="inferred from homology"/>
<evidence type="ECO:0000256" key="7">
    <source>
        <dbReference type="ARBA" id="ARBA00022777"/>
    </source>
</evidence>
<evidence type="ECO:0000256" key="6">
    <source>
        <dbReference type="ARBA" id="ARBA00022741"/>
    </source>
</evidence>
<dbReference type="InterPro" id="IPR008144">
    <property type="entry name" value="Guanylate_kin-like_dom"/>
</dbReference>